<dbReference type="PROSITE" id="PS50297">
    <property type="entry name" value="ANK_REP_REGION"/>
    <property type="match status" value="1"/>
</dbReference>
<protein>
    <submittedName>
        <fullName evidence="2">Uncharacterized protein</fullName>
    </submittedName>
</protein>
<reference evidence="2" key="1">
    <citation type="journal article" date="2019" name="bioRxiv">
        <title>The Genome of the Zebra Mussel, Dreissena polymorpha: A Resource for Invasive Species Research.</title>
        <authorList>
            <person name="McCartney M.A."/>
            <person name="Auch B."/>
            <person name="Kono T."/>
            <person name="Mallez S."/>
            <person name="Zhang Y."/>
            <person name="Obille A."/>
            <person name="Becker A."/>
            <person name="Abrahante J.E."/>
            <person name="Garbe J."/>
            <person name="Badalamenti J.P."/>
            <person name="Herman A."/>
            <person name="Mangelson H."/>
            <person name="Liachko I."/>
            <person name="Sullivan S."/>
            <person name="Sone E.D."/>
            <person name="Koren S."/>
            <person name="Silverstein K.A.T."/>
            <person name="Beckman K.B."/>
            <person name="Gohl D.M."/>
        </authorList>
    </citation>
    <scope>NUCLEOTIDE SEQUENCE</scope>
    <source>
        <strain evidence="2">Duluth1</strain>
        <tissue evidence="2">Whole animal</tissue>
    </source>
</reference>
<keyword evidence="3" id="KW-1185">Reference proteome</keyword>
<dbReference type="Gene3D" id="1.25.40.20">
    <property type="entry name" value="Ankyrin repeat-containing domain"/>
    <property type="match status" value="1"/>
</dbReference>
<dbReference type="InterPro" id="IPR036770">
    <property type="entry name" value="Ankyrin_rpt-contain_sf"/>
</dbReference>
<gene>
    <name evidence="2" type="ORF">DPMN_103812</name>
</gene>
<proteinExistence type="predicted"/>
<organism evidence="2 3">
    <name type="scientific">Dreissena polymorpha</name>
    <name type="common">Zebra mussel</name>
    <name type="synonym">Mytilus polymorpha</name>
    <dbReference type="NCBI Taxonomy" id="45954"/>
    <lineage>
        <taxon>Eukaryota</taxon>
        <taxon>Metazoa</taxon>
        <taxon>Spiralia</taxon>
        <taxon>Lophotrochozoa</taxon>
        <taxon>Mollusca</taxon>
        <taxon>Bivalvia</taxon>
        <taxon>Autobranchia</taxon>
        <taxon>Heteroconchia</taxon>
        <taxon>Euheterodonta</taxon>
        <taxon>Imparidentia</taxon>
        <taxon>Neoheterodontei</taxon>
        <taxon>Myida</taxon>
        <taxon>Dreissenoidea</taxon>
        <taxon>Dreissenidae</taxon>
        <taxon>Dreissena</taxon>
    </lineage>
</organism>
<dbReference type="Proteomes" id="UP000828390">
    <property type="component" value="Unassembled WGS sequence"/>
</dbReference>
<sequence length="82" mass="9055">MDPQTRGRKLLDYILDGNEEAIKELLAVDPGGIDFKAETRGDNAIHLAARRGNVSLIRKLYRLGVKAQSKEPGEEHGDALRS</sequence>
<feature type="repeat" description="ANK" evidence="1">
    <location>
        <begin position="40"/>
        <end position="72"/>
    </location>
</feature>
<dbReference type="AlphaFoldDB" id="A0A9D4HEV6"/>
<comment type="caution">
    <text evidence="2">The sequence shown here is derived from an EMBL/GenBank/DDBJ whole genome shotgun (WGS) entry which is preliminary data.</text>
</comment>
<keyword evidence="1" id="KW-0040">ANK repeat</keyword>
<dbReference type="PROSITE" id="PS50088">
    <property type="entry name" value="ANK_REPEAT"/>
    <property type="match status" value="1"/>
</dbReference>
<dbReference type="SUPFAM" id="SSF48403">
    <property type="entry name" value="Ankyrin repeat"/>
    <property type="match status" value="1"/>
</dbReference>
<evidence type="ECO:0000256" key="1">
    <source>
        <dbReference type="PROSITE-ProRule" id="PRU00023"/>
    </source>
</evidence>
<evidence type="ECO:0000313" key="2">
    <source>
        <dbReference type="EMBL" id="KAH3830567.1"/>
    </source>
</evidence>
<evidence type="ECO:0000313" key="3">
    <source>
        <dbReference type="Proteomes" id="UP000828390"/>
    </source>
</evidence>
<dbReference type="InterPro" id="IPR002110">
    <property type="entry name" value="Ankyrin_rpt"/>
</dbReference>
<dbReference type="EMBL" id="JAIWYP010000004">
    <property type="protein sequence ID" value="KAH3830567.1"/>
    <property type="molecule type" value="Genomic_DNA"/>
</dbReference>
<reference evidence="2" key="2">
    <citation type="submission" date="2020-11" db="EMBL/GenBank/DDBJ databases">
        <authorList>
            <person name="McCartney M.A."/>
            <person name="Auch B."/>
            <person name="Kono T."/>
            <person name="Mallez S."/>
            <person name="Becker A."/>
            <person name="Gohl D.M."/>
            <person name="Silverstein K.A.T."/>
            <person name="Koren S."/>
            <person name="Bechman K.B."/>
            <person name="Herman A."/>
            <person name="Abrahante J.E."/>
            <person name="Garbe J."/>
        </authorList>
    </citation>
    <scope>NUCLEOTIDE SEQUENCE</scope>
    <source>
        <strain evidence="2">Duluth1</strain>
        <tissue evidence="2">Whole animal</tissue>
    </source>
</reference>
<accession>A0A9D4HEV6</accession>
<name>A0A9D4HEV6_DREPO</name>